<keyword evidence="3" id="KW-0378">Hydrolase</keyword>
<evidence type="ECO:0000256" key="1">
    <source>
        <dbReference type="PIRNR" id="PIRNR037226"/>
    </source>
</evidence>
<dbReference type="FunFam" id="3.30.70.360:FF:000004">
    <property type="entry name" value="Peptidase M20 domain-containing protein 2"/>
    <property type="match status" value="1"/>
</dbReference>
<dbReference type="InterPro" id="IPR017439">
    <property type="entry name" value="Amidohydrolase"/>
</dbReference>
<dbReference type="PANTHER" id="PTHR30575:SF0">
    <property type="entry name" value="XAA-ARG DIPEPTIDASE"/>
    <property type="match status" value="1"/>
</dbReference>
<gene>
    <name evidence="3" type="ORF">CHCC16736_1755</name>
</gene>
<dbReference type="PIRSF" id="PIRSF037226">
    <property type="entry name" value="Amidohydrolase_ACY1L2_prd"/>
    <property type="match status" value="1"/>
</dbReference>
<dbReference type="Gene3D" id="3.30.70.360">
    <property type="match status" value="1"/>
</dbReference>
<proteinExistence type="inferred from homology"/>
<dbReference type="PANTHER" id="PTHR30575">
    <property type="entry name" value="PEPTIDASE M20"/>
    <property type="match status" value="1"/>
</dbReference>
<dbReference type="NCBIfam" id="TIGR01891">
    <property type="entry name" value="amidohydrolases"/>
    <property type="match status" value="1"/>
</dbReference>
<dbReference type="GO" id="GO:0005737">
    <property type="term" value="C:cytoplasm"/>
    <property type="evidence" value="ECO:0007669"/>
    <property type="project" value="TreeGrafter"/>
</dbReference>
<dbReference type="GO" id="GO:0071713">
    <property type="term" value="F:para-aminobenzoyl-glutamate hydrolase activity"/>
    <property type="evidence" value="ECO:0007669"/>
    <property type="project" value="TreeGrafter"/>
</dbReference>
<evidence type="ECO:0000313" key="4">
    <source>
        <dbReference type="Proteomes" id="UP000435910"/>
    </source>
</evidence>
<dbReference type="InterPro" id="IPR002933">
    <property type="entry name" value="Peptidase_M20"/>
</dbReference>
<dbReference type="InterPro" id="IPR017144">
    <property type="entry name" value="Xaa-Arg_dipeptidase"/>
</dbReference>
<dbReference type="InterPro" id="IPR036264">
    <property type="entry name" value="Bact_exopeptidase_dim_dom"/>
</dbReference>
<feature type="domain" description="Peptidase M20 dimerisation" evidence="2">
    <location>
        <begin position="170"/>
        <end position="260"/>
    </location>
</feature>
<sequence length="391" mass="42244">MKKQIEKEIENIREELLHISQYIGNHPELGHEEFKASKILSEELKKHGFQVELGTCGLATAFTAEFDSGRPGPSIGFMAEYDALPDLGHACGHNLIGTMAVGAAIGVSKVIASCGGKVYVYGTPAEETKGGKVTMAEQGVFDHLDAAMMVHPYCRHEKSGTSLAMDAIQFEFFGKASHAAGAPHEGINALDAVIQTFNGINALRQHILPDARIHGIIPEGGKAANVVPDYAVAQFYVRGTERAYVNELLDKVKNCAKAAALATGARLESSFYELSYDDLKTNETLSDAFTQNMIELGVDPDSIHEKADGGGSVDMGNVSQIAPSIHPYVQICDEPYACHTPEFREAAMSSRGFEGLMLGAKSMAFTAYDVLTNEELLKKIKEEFNLLKALA</sequence>
<accession>A0A415J4Y2</accession>
<reference evidence="3 4" key="1">
    <citation type="submission" date="2019-06" db="EMBL/GenBank/DDBJ databases">
        <title>Genome sequence analysis of &gt;100 Bacillus licheniformis strains suggests intrinsic resistance to this species.</title>
        <authorList>
            <person name="Wels M."/>
            <person name="Siezen R.J."/>
            <person name="Johansen E."/>
            <person name="Stuer-Lauridsen B."/>
            <person name="Bjerre K."/>
            <person name="Nielsen B.K.K."/>
        </authorList>
    </citation>
    <scope>NUCLEOTIDE SEQUENCE [LARGE SCALE GENOMIC DNA]</scope>
    <source>
        <strain evidence="3 4">BAC-16736</strain>
    </source>
</reference>
<comment type="caution">
    <text evidence="3">The sequence shown here is derived from an EMBL/GenBank/DDBJ whole genome shotgun (WGS) entry which is preliminary data.</text>
</comment>
<dbReference type="AlphaFoldDB" id="A0A415J4Y2"/>
<dbReference type="CDD" id="cd05672">
    <property type="entry name" value="M20_ACY1L2-like"/>
    <property type="match status" value="1"/>
</dbReference>
<dbReference type="GO" id="GO:0046657">
    <property type="term" value="P:folic acid catabolic process"/>
    <property type="evidence" value="ECO:0007669"/>
    <property type="project" value="TreeGrafter"/>
</dbReference>
<dbReference type="SUPFAM" id="SSF53187">
    <property type="entry name" value="Zn-dependent exopeptidases"/>
    <property type="match status" value="1"/>
</dbReference>
<dbReference type="SUPFAM" id="SSF55031">
    <property type="entry name" value="Bacterial exopeptidase dimerisation domain"/>
    <property type="match status" value="1"/>
</dbReference>
<name>A0A415J4Y2_BACLI</name>
<dbReference type="EMBL" id="NILC01000014">
    <property type="protein sequence ID" value="TWL30721.1"/>
    <property type="molecule type" value="Genomic_DNA"/>
</dbReference>
<evidence type="ECO:0000313" key="3">
    <source>
        <dbReference type="EMBL" id="TWL30721.1"/>
    </source>
</evidence>
<comment type="similarity">
    <text evidence="1">Belongs to the peptidase M20A family.</text>
</comment>
<organism evidence="3 4">
    <name type="scientific">Bacillus licheniformis</name>
    <dbReference type="NCBI Taxonomy" id="1402"/>
    <lineage>
        <taxon>Bacteria</taxon>
        <taxon>Bacillati</taxon>
        <taxon>Bacillota</taxon>
        <taxon>Bacilli</taxon>
        <taxon>Bacillales</taxon>
        <taxon>Bacillaceae</taxon>
        <taxon>Bacillus</taxon>
    </lineage>
</organism>
<dbReference type="GO" id="GO:0016805">
    <property type="term" value="F:dipeptidase activity"/>
    <property type="evidence" value="ECO:0007669"/>
    <property type="project" value="InterPro"/>
</dbReference>
<dbReference type="Proteomes" id="UP000435910">
    <property type="component" value="Unassembled WGS sequence"/>
</dbReference>
<dbReference type="RefSeq" id="WP_016886059.1">
    <property type="nucleotide sequence ID" value="NZ_CAJTDY010000004.1"/>
</dbReference>
<dbReference type="Pfam" id="PF01546">
    <property type="entry name" value="Peptidase_M20"/>
    <property type="match status" value="1"/>
</dbReference>
<dbReference type="InterPro" id="IPR011650">
    <property type="entry name" value="Peptidase_M20_dimer"/>
</dbReference>
<evidence type="ECO:0000259" key="2">
    <source>
        <dbReference type="Pfam" id="PF07687"/>
    </source>
</evidence>
<dbReference type="InterPro" id="IPR052030">
    <property type="entry name" value="Peptidase_M20/M20A_hydrolases"/>
</dbReference>
<protein>
    <recommendedName>
        <fullName evidence="1">Peptidase M20 domain-containing protein 2</fullName>
    </recommendedName>
</protein>
<dbReference type="Pfam" id="PF07687">
    <property type="entry name" value="M20_dimer"/>
    <property type="match status" value="1"/>
</dbReference>
<dbReference type="Gene3D" id="3.40.630.10">
    <property type="entry name" value="Zn peptidases"/>
    <property type="match status" value="1"/>
</dbReference>